<evidence type="ECO:0000256" key="2">
    <source>
        <dbReference type="ARBA" id="ARBA00004613"/>
    </source>
</evidence>
<dbReference type="InterPro" id="IPR000471">
    <property type="entry name" value="Interferon_alpha/beta/delta"/>
</dbReference>
<organism evidence="10 11">
    <name type="scientific">Anas platyrhynchos</name>
    <name type="common">Mallard</name>
    <name type="synonym">Anas boschas</name>
    <dbReference type="NCBI Taxonomy" id="8839"/>
    <lineage>
        <taxon>Eukaryota</taxon>
        <taxon>Metazoa</taxon>
        <taxon>Chordata</taxon>
        <taxon>Craniata</taxon>
        <taxon>Vertebrata</taxon>
        <taxon>Euteleostomi</taxon>
        <taxon>Archelosauria</taxon>
        <taxon>Archosauria</taxon>
        <taxon>Dinosauria</taxon>
        <taxon>Saurischia</taxon>
        <taxon>Theropoda</taxon>
        <taxon>Coelurosauria</taxon>
        <taxon>Aves</taxon>
        <taxon>Neognathae</taxon>
        <taxon>Galloanserae</taxon>
        <taxon>Anseriformes</taxon>
        <taxon>Anatidae</taxon>
        <taxon>Anatinae</taxon>
        <taxon>Anas</taxon>
    </lineage>
</organism>
<dbReference type="PANTHER" id="PTHR11691">
    <property type="entry name" value="TYPE I INTERFERON"/>
    <property type="match status" value="1"/>
</dbReference>
<dbReference type="Proteomes" id="UP000296049">
    <property type="component" value="Unassembled WGS sequence"/>
</dbReference>
<dbReference type="SUPFAM" id="SSF47266">
    <property type="entry name" value="4-helical cytokines"/>
    <property type="match status" value="1"/>
</dbReference>
<dbReference type="GO" id="GO:0006955">
    <property type="term" value="P:immune response"/>
    <property type="evidence" value="ECO:0007669"/>
    <property type="project" value="UniProtKB-ARBA"/>
</dbReference>
<evidence type="ECO:0000256" key="6">
    <source>
        <dbReference type="ARBA" id="ARBA00022729"/>
    </source>
</evidence>
<evidence type="ECO:0000256" key="1">
    <source>
        <dbReference type="ARBA" id="ARBA00002718"/>
    </source>
</evidence>
<evidence type="ECO:0000256" key="4">
    <source>
        <dbReference type="ARBA" id="ARBA00022514"/>
    </source>
</evidence>
<feature type="non-terminal residue" evidence="10">
    <location>
        <position position="1"/>
    </location>
</feature>
<dbReference type="PANTHER" id="PTHR11691:SF73">
    <property type="entry name" value="INTERFERON BETA"/>
    <property type="match status" value="1"/>
</dbReference>
<feature type="non-terminal residue" evidence="10">
    <location>
        <position position="95"/>
    </location>
</feature>
<dbReference type="Pfam" id="PF00143">
    <property type="entry name" value="Interferon"/>
    <property type="match status" value="1"/>
</dbReference>
<dbReference type="AlphaFoldDB" id="R0L1B8"/>
<dbReference type="GO" id="GO:0005126">
    <property type="term" value="F:cytokine receptor binding"/>
    <property type="evidence" value="ECO:0007669"/>
    <property type="project" value="InterPro"/>
</dbReference>
<keyword evidence="6" id="KW-0732">Signal</keyword>
<evidence type="ECO:0000256" key="9">
    <source>
        <dbReference type="RuleBase" id="RU000436"/>
    </source>
</evidence>
<keyword evidence="5" id="KW-0964">Secreted</keyword>
<name>R0L1B8_ANAPL</name>
<evidence type="ECO:0000313" key="11">
    <source>
        <dbReference type="Proteomes" id="UP000296049"/>
    </source>
</evidence>
<evidence type="ECO:0000256" key="8">
    <source>
        <dbReference type="ARBA" id="ARBA00023157"/>
    </source>
</evidence>
<keyword evidence="11" id="KW-1185">Reference proteome</keyword>
<keyword evidence="7 9" id="KW-0051">Antiviral defense</keyword>
<dbReference type="InterPro" id="IPR009079">
    <property type="entry name" value="4_helix_cytokine-like_core"/>
</dbReference>
<keyword evidence="4 9" id="KW-0202">Cytokine</keyword>
<proteinExistence type="inferred from homology"/>
<comment type="function">
    <text evidence="1">Has antiviral activities.</text>
</comment>
<sequence length="95" mass="10660">SCSPLCLHDSAFPWDSLQLLRNMAPSPTQPCPQQHAPCSFPDTLLDTNNTQQAAHTALHLLQQLFDILSSPSTPAHWLHTARHNLLNQLQHHLQN</sequence>
<evidence type="ECO:0000256" key="3">
    <source>
        <dbReference type="ARBA" id="ARBA00011033"/>
    </source>
</evidence>
<reference evidence="11" key="1">
    <citation type="journal article" date="2013" name="Nat. Genet.">
        <title>The duck genome and transcriptome provide insight into an avian influenza virus reservoir species.</title>
        <authorList>
            <person name="Huang Y."/>
            <person name="Li Y."/>
            <person name="Burt D.W."/>
            <person name="Chen H."/>
            <person name="Zhang Y."/>
            <person name="Qian W."/>
            <person name="Kim H."/>
            <person name="Gan S."/>
            <person name="Zhao Y."/>
            <person name="Li J."/>
            <person name="Yi K."/>
            <person name="Feng H."/>
            <person name="Zhu P."/>
            <person name="Li B."/>
            <person name="Liu Q."/>
            <person name="Fairley S."/>
            <person name="Magor K.E."/>
            <person name="Du Z."/>
            <person name="Hu X."/>
            <person name="Goodman L."/>
            <person name="Tafer H."/>
            <person name="Vignal A."/>
            <person name="Lee T."/>
            <person name="Kim K.W."/>
            <person name="Sheng Z."/>
            <person name="An Y."/>
            <person name="Searle S."/>
            <person name="Herrero J."/>
            <person name="Groenen M.A."/>
            <person name="Crooijmans R.P."/>
            <person name="Faraut T."/>
            <person name="Cai Q."/>
            <person name="Webster R.G."/>
            <person name="Aldridge J.R."/>
            <person name="Warren W.C."/>
            <person name="Bartschat S."/>
            <person name="Kehr S."/>
            <person name="Marz M."/>
            <person name="Stadler P.F."/>
            <person name="Smith J."/>
            <person name="Kraus R.H."/>
            <person name="Zhao Y."/>
            <person name="Ren L."/>
            <person name="Fei J."/>
            <person name="Morisson M."/>
            <person name="Kaiser P."/>
            <person name="Griffin D.K."/>
            <person name="Rao M."/>
            <person name="Pitel F."/>
            <person name="Wang J."/>
            <person name="Li N."/>
        </authorList>
    </citation>
    <scope>NUCLEOTIDE SEQUENCE [LARGE SCALE GENOMIC DNA]</scope>
</reference>
<evidence type="ECO:0000256" key="7">
    <source>
        <dbReference type="ARBA" id="ARBA00023118"/>
    </source>
</evidence>
<gene>
    <name evidence="10" type="ORF">Anapl_18195</name>
</gene>
<comment type="similarity">
    <text evidence="3 9">Belongs to the alpha/beta interferon family.</text>
</comment>
<evidence type="ECO:0000313" key="10">
    <source>
        <dbReference type="EMBL" id="EOA94062.1"/>
    </source>
</evidence>
<accession>R0L1B8</accession>
<dbReference type="Gene3D" id="1.20.1250.10">
    <property type="match status" value="1"/>
</dbReference>
<dbReference type="GO" id="GO:0051607">
    <property type="term" value="P:defense response to virus"/>
    <property type="evidence" value="ECO:0007669"/>
    <property type="project" value="UniProtKB-KW"/>
</dbReference>
<evidence type="ECO:0000256" key="5">
    <source>
        <dbReference type="ARBA" id="ARBA00022525"/>
    </source>
</evidence>
<dbReference type="GO" id="GO:0005615">
    <property type="term" value="C:extracellular space"/>
    <property type="evidence" value="ECO:0007669"/>
    <property type="project" value="UniProtKB-KW"/>
</dbReference>
<protein>
    <submittedName>
        <fullName evidence="10">Interferon</fullName>
    </submittedName>
</protein>
<keyword evidence="8" id="KW-1015">Disulfide bond</keyword>
<dbReference type="SMART" id="SM00076">
    <property type="entry name" value="IFabd"/>
    <property type="match status" value="1"/>
</dbReference>
<dbReference type="EMBL" id="KB745075">
    <property type="protein sequence ID" value="EOA94062.1"/>
    <property type="molecule type" value="Genomic_DNA"/>
</dbReference>
<comment type="subcellular location">
    <subcellularLocation>
        <location evidence="2">Secreted</location>
    </subcellularLocation>
</comment>
<dbReference type="GO" id="GO:0005125">
    <property type="term" value="F:cytokine activity"/>
    <property type="evidence" value="ECO:0007669"/>
    <property type="project" value="UniProtKB-KW"/>
</dbReference>